<dbReference type="Pfam" id="PF14559">
    <property type="entry name" value="TPR_19"/>
    <property type="match status" value="1"/>
</dbReference>
<comment type="caution">
    <text evidence="1">The sequence shown here is derived from an EMBL/GenBank/DDBJ whole genome shotgun (WGS) entry which is preliminary data.</text>
</comment>
<keyword evidence="2" id="KW-1185">Reference proteome</keyword>
<evidence type="ECO:0000313" key="2">
    <source>
        <dbReference type="Proteomes" id="UP000562254"/>
    </source>
</evidence>
<dbReference type="InterPro" id="IPR009211">
    <property type="entry name" value="TagJ"/>
</dbReference>
<dbReference type="Gene3D" id="1.25.40.10">
    <property type="entry name" value="Tetratricopeptide repeat domain"/>
    <property type="match status" value="1"/>
</dbReference>
<dbReference type="Pfam" id="PF07024">
    <property type="entry name" value="ImpE"/>
    <property type="match status" value="1"/>
</dbReference>
<name>A0A840Y9D4_9PROT</name>
<accession>A0A840Y9D4</accession>
<dbReference type="SUPFAM" id="SSF144059">
    <property type="entry name" value="ImpE-like"/>
    <property type="match status" value="1"/>
</dbReference>
<gene>
    <name evidence="1" type="ORF">FHS88_002768</name>
</gene>
<dbReference type="EMBL" id="JACIJE010000007">
    <property type="protein sequence ID" value="MBB5690633.1"/>
    <property type="molecule type" value="Genomic_DNA"/>
</dbReference>
<organism evidence="1 2">
    <name type="scientific">Neoroseomonas alkaliterrae</name>
    <dbReference type="NCBI Taxonomy" id="1452450"/>
    <lineage>
        <taxon>Bacteria</taxon>
        <taxon>Pseudomonadati</taxon>
        <taxon>Pseudomonadota</taxon>
        <taxon>Alphaproteobacteria</taxon>
        <taxon>Acetobacterales</taxon>
        <taxon>Acetobacteraceae</taxon>
        <taxon>Neoroseomonas</taxon>
    </lineage>
</organism>
<dbReference type="InterPro" id="IPR011990">
    <property type="entry name" value="TPR-like_helical_dom_sf"/>
</dbReference>
<dbReference type="Proteomes" id="UP000562254">
    <property type="component" value="Unassembled WGS sequence"/>
</dbReference>
<protein>
    <submittedName>
        <fullName evidence="1">Type VI secretion system protein ImpE</fullName>
    </submittedName>
</protein>
<dbReference type="RefSeq" id="WP_184485609.1">
    <property type="nucleotide sequence ID" value="NZ_JACIJE010000007.1"/>
</dbReference>
<proteinExistence type="predicted"/>
<evidence type="ECO:0000313" key="1">
    <source>
        <dbReference type="EMBL" id="MBB5690633.1"/>
    </source>
</evidence>
<dbReference type="AlphaFoldDB" id="A0A840Y9D4"/>
<dbReference type="PIRSF" id="PIRSF029288">
    <property type="entry name" value="SciE_ImpE"/>
    <property type="match status" value="1"/>
</dbReference>
<sequence length="261" mass="28293">MTTAGDAFRAGDINGAVAAATAAVKAAPRDAGARWVLAEMLLFAGEFERADRALDAVIEETPLPTVMEFRQLLRAEVTRRQVLGEGRVPKFQGDDPTEAQKAAARAVTLLRAGDGAGAAAAAAEVEALRPRVAGRLGDAAFDDMRDADDVFAAMIEVYTLSGEYMWVPTERLRALSFDAPKRPRDLYWRRCSIEMKDGQEGVVYIPAIYGWTAKDAPDPLRLGRGTEWMEDGGLVRGLGLREFLVGEDAKTAAELTDLTFD</sequence>
<reference evidence="1 2" key="1">
    <citation type="submission" date="2020-08" db="EMBL/GenBank/DDBJ databases">
        <title>Genomic Encyclopedia of Type Strains, Phase IV (KMG-IV): sequencing the most valuable type-strain genomes for metagenomic binning, comparative biology and taxonomic classification.</title>
        <authorList>
            <person name="Goeker M."/>
        </authorList>
    </citation>
    <scope>NUCLEOTIDE SEQUENCE [LARGE SCALE GENOMIC DNA]</scope>
    <source>
        <strain evidence="1 2">DSM 25895</strain>
    </source>
</reference>